<dbReference type="InterPro" id="IPR028939">
    <property type="entry name" value="P5C_Rdtase_cat_N"/>
</dbReference>
<accession>A0ABP3IT89</accession>
<dbReference type="InterPro" id="IPR036291">
    <property type="entry name" value="NAD(P)-bd_dom_sf"/>
</dbReference>
<dbReference type="SUPFAM" id="SSF51735">
    <property type="entry name" value="NAD(P)-binding Rossmann-fold domains"/>
    <property type="match status" value="1"/>
</dbReference>
<keyword evidence="1" id="KW-0560">Oxidoreductase</keyword>
<reference evidence="4" key="1">
    <citation type="journal article" date="2019" name="Int. J. Syst. Evol. Microbiol.">
        <title>The Global Catalogue of Microorganisms (GCM) 10K type strain sequencing project: providing services to taxonomists for standard genome sequencing and annotation.</title>
        <authorList>
            <consortium name="The Broad Institute Genomics Platform"/>
            <consortium name="The Broad Institute Genome Sequencing Center for Infectious Disease"/>
            <person name="Wu L."/>
            <person name="Ma J."/>
        </authorList>
    </citation>
    <scope>NUCLEOTIDE SEQUENCE [LARGE SCALE GENOMIC DNA]</scope>
    <source>
        <strain evidence="4">JCM 4788</strain>
    </source>
</reference>
<protein>
    <submittedName>
        <fullName evidence="3">NAD(P)-binding domain-containing protein</fullName>
    </submittedName>
</protein>
<dbReference type="Pfam" id="PF03807">
    <property type="entry name" value="F420_oxidored"/>
    <property type="match status" value="1"/>
</dbReference>
<feature type="domain" description="Pyrroline-5-carboxylate reductase catalytic N-terminal" evidence="2">
    <location>
        <begin position="2"/>
        <end position="95"/>
    </location>
</feature>
<evidence type="ECO:0000259" key="2">
    <source>
        <dbReference type="Pfam" id="PF03807"/>
    </source>
</evidence>
<dbReference type="EMBL" id="BAAABX010000056">
    <property type="protein sequence ID" value="GAA0424699.1"/>
    <property type="molecule type" value="Genomic_DNA"/>
</dbReference>
<evidence type="ECO:0000313" key="3">
    <source>
        <dbReference type="EMBL" id="GAA0424699.1"/>
    </source>
</evidence>
<dbReference type="Proteomes" id="UP001500879">
    <property type="component" value="Unassembled WGS sequence"/>
</dbReference>
<keyword evidence="4" id="KW-1185">Reference proteome</keyword>
<dbReference type="InterPro" id="IPR051267">
    <property type="entry name" value="STEAP_metalloreductase"/>
</dbReference>
<dbReference type="Gene3D" id="3.40.50.720">
    <property type="entry name" value="NAD(P)-binding Rossmann-like Domain"/>
    <property type="match status" value="1"/>
</dbReference>
<proteinExistence type="predicted"/>
<evidence type="ECO:0000256" key="1">
    <source>
        <dbReference type="ARBA" id="ARBA00023002"/>
    </source>
</evidence>
<sequence>MRIGILGTGGMASVLAEAWTRHGHHVLVGGRSLAKARGIAERLGSGVEATAPEQVARVSDAVVVALAWEGIDHVLALAGADKGSLAGKAVIDCTNAVDFASGLLRPPTGSAAEHIAERAAGGHVVKALHLFAGAGWLAPAPTGQPRRTVAMCGDDEAALATAAGLIRDLGGVPAVIGGLEHARQLEGVAGVVMRLVAEGHNPVTAVPAVPAVERPLD</sequence>
<evidence type="ECO:0000313" key="4">
    <source>
        <dbReference type="Proteomes" id="UP001500879"/>
    </source>
</evidence>
<dbReference type="RefSeq" id="WP_344029214.1">
    <property type="nucleotide sequence ID" value="NZ_BAAABX010000056.1"/>
</dbReference>
<dbReference type="PANTHER" id="PTHR14239">
    <property type="entry name" value="DUDULIN-RELATED"/>
    <property type="match status" value="1"/>
</dbReference>
<organism evidence="3 4">
    <name type="scientific">Streptomyces luteireticuli</name>
    <dbReference type="NCBI Taxonomy" id="173858"/>
    <lineage>
        <taxon>Bacteria</taxon>
        <taxon>Bacillati</taxon>
        <taxon>Actinomycetota</taxon>
        <taxon>Actinomycetes</taxon>
        <taxon>Kitasatosporales</taxon>
        <taxon>Streptomycetaceae</taxon>
        <taxon>Streptomyces</taxon>
    </lineage>
</organism>
<comment type="caution">
    <text evidence="3">The sequence shown here is derived from an EMBL/GenBank/DDBJ whole genome shotgun (WGS) entry which is preliminary data.</text>
</comment>
<name>A0ABP3IT89_9ACTN</name>
<gene>
    <name evidence="3" type="ORF">GCM10010357_52770</name>
</gene>